<organism evidence="1">
    <name type="scientific">Burkholderia contaminans</name>
    <dbReference type="NCBI Taxonomy" id="488447"/>
    <lineage>
        <taxon>Bacteria</taxon>
        <taxon>Pseudomonadati</taxon>
        <taxon>Pseudomonadota</taxon>
        <taxon>Betaproteobacteria</taxon>
        <taxon>Burkholderiales</taxon>
        <taxon>Burkholderiaceae</taxon>
        <taxon>Burkholderia</taxon>
        <taxon>Burkholderia cepacia complex</taxon>
    </lineage>
</organism>
<gene>
    <name evidence="1" type="ORF">BCCH1_77100</name>
</gene>
<dbReference type="AlphaFoldDB" id="A0A250LMA4"/>
<keyword evidence="1" id="KW-0614">Plasmid</keyword>
<reference evidence="1" key="2">
    <citation type="journal article" date="2017" name="Genome Announc.">
        <title>High-Quality Draft Genome Sequence of Burkholderia contaminans CH-1, a Gram-Negative Bacterium That Metabolizes 2-Azahypoxanthine, a Plant Growth-Regulating Compound.</title>
        <authorList>
            <person name="Choi J.-H."/>
            <person name="Sugiura H."/>
            <person name="Moriuchi R."/>
            <person name="Kawagishi H."/>
            <person name="Dohra H."/>
        </authorList>
    </citation>
    <scope>NUCLEOTIDE SEQUENCE</scope>
    <source>
        <strain evidence="1">CH-1</strain>
        <plasmid evidence="1">pBC453</plasmid>
    </source>
</reference>
<reference evidence="1" key="1">
    <citation type="journal article" date="2016" name="Biosci. Biotechnol. Biochem.">
        <title>Bioconversion of AHX to AOH by resting cells of Burkholderia contaminans CH-1.</title>
        <authorList>
            <person name="Choi J.H."/>
            <person name="Kikuchi A."/>
            <person name="Pumkaeo P."/>
            <person name="Hirai H."/>
            <person name="Tokuyama S."/>
            <person name="Kawagishi H."/>
        </authorList>
    </citation>
    <scope>NUCLEOTIDE SEQUENCE</scope>
    <source>
        <strain evidence="1">CH-1</strain>
        <plasmid evidence="1">pBC453</plasmid>
    </source>
</reference>
<protein>
    <submittedName>
        <fullName evidence="1">Uncharacterized protein</fullName>
    </submittedName>
</protein>
<name>A0A250LMA4_9BURK</name>
<geneLocation type="plasmid" evidence="1">
    <name>pBC453</name>
</geneLocation>
<evidence type="ECO:0000313" key="1">
    <source>
        <dbReference type="EMBL" id="BBA45199.1"/>
    </source>
</evidence>
<proteinExistence type="predicted"/>
<dbReference type="EMBL" id="AP018360">
    <property type="protein sequence ID" value="BBA45199.1"/>
    <property type="molecule type" value="Genomic_DNA"/>
</dbReference>
<accession>A0A250LMA4</accession>
<sequence length="79" mass="8874">MPVAAYESVPRFPTCVSVRYAFPPRLTSEIPELSQRLVFSTRRAGDKVIQQMRARTTDLMSTPAPDPILRVPSFPLLAE</sequence>